<accession>A0A1N7NTT3</accession>
<dbReference type="InterPro" id="IPR027277">
    <property type="entry name" value="NadC/ModD"/>
</dbReference>
<dbReference type="Pfam" id="PF02749">
    <property type="entry name" value="QRPTase_N"/>
    <property type="match status" value="1"/>
</dbReference>
<evidence type="ECO:0000259" key="6">
    <source>
        <dbReference type="Pfam" id="PF01729"/>
    </source>
</evidence>
<dbReference type="Gene3D" id="3.90.1170.20">
    <property type="entry name" value="Quinolinate phosphoribosyl transferase, N-terminal domain"/>
    <property type="match status" value="1"/>
</dbReference>
<keyword evidence="4 5" id="KW-0808">Transferase</keyword>
<dbReference type="CDD" id="cd01573">
    <property type="entry name" value="modD_like"/>
    <property type="match status" value="1"/>
</dbReference>
<dbReference type="InterPro" id="IPR036068">
    <property type="entry name" value="Nicotinate_pribotase-like_C"/>
</dbReference>
<feature type="domain" description="Quinolinate phosphoribosyl transferase C-terminal" evidence="6">
    <location>
        <begin position="106"/>
        <end position="274"/>
    </location>
</feature>
<dbReference type="InterPro" id="IPR037128">
    <property type="entry name" value="Quinolinate_PRibosylTase_N_sf"/>
</dbReference>
<dbReference type="InterPro" id="IPR002638">
    <property type="entry name" value="Quinolinate_PRibosylTrfase_C"/>
</dbReference>
<dbReference type="OrthoDB" id="8216773at2"/>
<dbReference type="InterPro" id="IPR022412">
    <property type="entry name" value="Quinolinate_PRibosylTrfase_N"/>
</dbReference>
<dbReference type="EMBL" id="FTOG01000008">
    <property type="protein sequence ID" value="SIT01688.1"/>
    <property type="molecule type" value="Genomic_DNA"/>
</dbReference>
<dbReference type="AlphaFoldDB" id="A0A1N7NTT3"/>
<keyword evidence="3 5" id="KW-0328">Glycosyltransferase</keyword>
<keyword evidence="9" id="KW-1185">Reference proteome</keyword>
<evidence type="ECO:0000313" key="9">
    <source>
        <dbReference type="Proteomes" id="UP000186221"/>
    </source>
</evidence>
<dbReference type="GO" id="GO:0005737">
    <property type="term" value="C:cytoplasm"/>
    <property type="evidence" value="ECO:0007669"/>
    <property type="project" value="TreeGrafter"/>
</dbReference>
<dbReference type="STRING" id="453582.SAMN05421580_108138"/>
<dbReference type="SUPFAM" id="SSF54675">
    <property type="entry name" value="Nicotinate/Quinolinate PRTase N-terminal domain-like"/>
    <property type="match status" value="1"/>
</dbReference>
<dbReference type="GO" id="GO:0004514">
    <property type="term" value="F:nicotinate-nucleotide diphosphorylase (carboxylating) activity"/>
    <property type="evidence" value="ECO:0007669"/>
    <property type="project" value="InterPro"/>
</dbReference>
<dbReference type="RefSeq" id="WP_076485425.1">
    <property type="nucleotide sequence ID" value="NZ_FTOG01000008.1"/>
</dbReference>
<dbReference type="Proteomes" id="UP000186221">
    <property type="component" value="Unassembled WGS sequence"/>
</dbReference>
<proteinExistence type="inferred from homology"/>
<dbReference type="PANTHER" id="PTHR32179">
    <property type="entry name" value="NICOTINATE-NUCLEOTIDE PYROPHOSPHORYLASE [CARBOXYLATING]"/>
    <property type="match status" value="1"/>
</dbReference>
<protein>
    <recommendedName>
        <fullName evidence="2">Putative pyrophosphorylase ModD</fullName>
    </recommendedName>
</protein>
<dbReference type="InterPro" id="IPR006242">
    <property type="entry name" value="ModD"/>
</dbReference>
<dbReference type="InterPro" id="IPR013785">
    <property type="entry name" value="Aldolase_TIM"/>
</dbReference>
<dbReference type="GO" id="GO:0009435">
    <property type="term" value="P:NAD+ biosynthetic process"/>
    <property type="evidence" value="ECO:0007669"/>
    <property type="project" value="InterPro"/>
</dbReference>
<evidence type="ECO:0000259" key="7">
    <source>
        <dbReference type="Pfam" id="PF02749"/>
    </source>
</evidence>
<dbReference type="FunFam" id="3.20.20.70:FF:000030">
    <property type="entry name" value="Nicotinate-nucleotide pyrophosphorylase, carboxylating"/>
    <property type="match status" value="1"/>
</dbReference>
<gene>
    <name evidence="8" type="ORF">SAMN05421580_108138</name>
</gene>
<dbReference type="SUPFAM" id="SSF51690">
    <property type="entry name" value="Nicotinate/Quinolinate PRTase C-terminal domain-like"/>
    <property type="match status" value="1"/>
</dbReference>
<dbReference type="NCBIfam" id="TIGR01334">
    <property type="entry name" value="modD"/>
    <property type="match status" value="1"/>
</dbReference>
<dbReference type="Pfam" id="PF01729">
    <property type="entry name" value="QRPTase_C"/>
    <property type="match status" value="1"/>
</dbReference>
<dbReference type="PANTHER" id="PTHR32179:SF4">
    <property type="entry name" value="PYROPHOSPHORYLASE MODD-RELATED"/>
    <property type="match status" value="1"/>
</dbReference>
<dbReference type="PIRSF" id="PIRSF006250">
    <property type="entry name" value="NadC_ModD"/>
    <property type="match status" value="1"/>
</dbReference>
<evidence type="ECO:0000256" key="1">
    <source>
        <dbReference type="ARBA" id="ARBA00009400"/>
    </source>
</evidence>
<comment type="similarity">
    <text evidence="1 5">Belongs to the NadC/ModD family.</text>
</comment>
<evidence type="ECO:0000256" key="4">
    <source>
        <dbReference type="ARBA" id="ARBA00022679"/>
    </source>
</evidence>
<reference evidence="9" key="1">
    <citation type="submission" date="2017-01" db="EMBL/GenBank/DDBJ databases">
        <authorList>
            <person name="Varghese N."/>
            <person name="Submissions S."/>
        </authorList>
    </citation>
    <scope>NUCLEOTIDE SEQUENCE [LARGE SCALE GENOMIC DNA]</scope>
    <source>
        <strain evidence="9">DSM 19945</strain>
    </source>
</reference>
<evidence type="ECO:0000256" key="3">
    <source>
        <dbReference type="ARBA" id="ARBA00022676"/>
    </source>
</evidence>
<evidence type="ECO:0000256" key="5">
    <source>
        <dbReference type="PIRNR" id="PIRNR006250"/>
    </source>
</evidence>
<dbReference type="Gene3D" id="3.20.20.70">
    <property type="entry name" value="Aldolase class I"/>
    <property type="match status" value="1"/>
</dbReference>
<feature type="domain" description="Quinolinate phosphoribosyl transferase N-terminal" evidence="7">
    <location>
        <begin position="21"/>
        <end position="104"/>
    </location>
</feature>
<name>A0A1N7NTT3_9RHOB</name>
<organism evidence="8 9">
    <name type="scientific">Rhodobacter aestuarii</name>
    <dbReference type="NCBI Taxonomy" id="453582"/>
    <lineage>
        <taxon>Bacteria</taxon>
        <taxon>Pseudomonadati</taxon>
        <taxon>Pseudomonadota</taxon>
        <taxon>Alphaproteobacteria</taxon>
        <taxon>Rhodobacterales</taxon>
        <taxon>Rhodobacter group</taxon>
        <taxon>Rhodobacter</taxon>
    </lineage>
</organism>
<sequence>MFVIDDTALMALIREDVPAGDLTTRSLGIATDAGEITMRARAPMTVACSEEAVRIFQLLGAEAWIACPSGKRVEEGEMLLFGRGQAEALHAGWKVAQTLMEWASGVASCASDILSAAQAVNPAISVACTRKSVPGTRALSLKAITAAGATIHRAGLSDTVLLFAEHRVFGGEDALATQIALLRQSCPERRVVVEVSSRDEALAAAKAGAEVLQLEKFPPAEVAATVAALGPDWPGKVAAAGGINAKNAADYAATGAHVLVTSAPYTAPPRDVKVHIGMA</sequence>
<evidence type="ECO:0000256" key="2">
    <source>
        <dbReference type="ARBA" id="ARBA00019205"/>
    </source>
</evidence>
<dbReference type="GO" id="GO:0034213">
    <property type="term" value="P:quinolinate catabolic process"/>
    <property type="evidence" value="ECO:0007669"/>
    <property type="project" value="TreeGrafter"/>
</dbReference>
<evidence type="ECO:0000313" key="8">
    <source>
        <dbReference type="EMBL" id="SIT01688.1"/>
    </source>
</evidence>